<proteinExistence type="predicted"/>
<evidence type="ECO:0000313" key="1">
    <source>
        <dbReference type="EMBL" id="KZR96676.1"/>
    </source>
</evidence>
<gene>
    <name evidence="1" type="ORF">APZ42_008855</name>
</gene>
<dbReference type="AlphaFoldDB" id="A0A164EDF9"/>
<evidence type="ECO:0000313" key="2">
    <source>
        <dbReference type="Proteomes" id="UP000076858"/>
    </source>
</evidence>
<comment type="caution">
    <text evidence="1">The sequence shown here is derived from an EMBL/GenBank/DDBJ whole genome shotgun (WGS) entry which is preliminary data.</text>
</comment>
<feature type="non-terminal residue" evidence="1">
    <location>
        <position position="233"/>
    </location>
</feature>
<dbReference type="Proteomes" id="UP000076858">
    <property type="component" value="Unassembled WGS sequence"/>
</dbReference>
<sequence length="233" mass="26540">SFALGGEDAPVDATATCSNCRHLFYIFQFLNECIIKSTAPQHSALTALDGCLKKVQLFMGHRLRVLNQQTAIRKMHTEMERNCLRNGFSNECVLLIDYKMKFEPVYFREKTVDHYGKRGISWHGSMITFYTCVCVDGVQTAVPNKFYMDHVVENESKQDVTSVISILEAVIIAIKKLFPHITTIFLQSDNASCYQNTVLLMLIPYLGFAHSLCIRRFIHTETQDGKSVLDAHF</sequence>
<dbReference type="EMBL" id="LRGB01024078">
    <property type="protein sequence ID" value="KZR96676.1"/>
    <property type="molecule type" value="Genomic_DNA"/>
</dbReference>
<protein>
    <submittedName>
        <fullName evidence="1">Uncharacterized protein</fullName>
    </submittedName>
</protein>
<organism evidence="1 2">
    <name type="scientific">Daphnia magna</name>
    <dbReference type="NCBI Taxonomy" id="35525"/>
    <lineage>
        <taxon>Eukaryota</taxon>
        <taxon>Metazoa</taxon>
        <taxon>Ecdysozoa</taxon>
        <taxon>Arthropoda</taxon>
        <taxon>Crustacea</taxon>
        <taxon>Branchiopoda</taxon>
        <taxon>Diplostraca</taxon>
        <taxon>Cladocera</taxon>
        <taxon>Anomopoda</taxon>
        <taxon>Daphniidae</taxon>
        <taxon>Daphnia</taxon>
    </lineage>
</organism>
<keyword evidence="2" id="KW-1185">Reference proteome</keyword>
<dbReference type="PANTHER" id="PTHR33845">
    <property type="entry name" value="C2H2-TYPE DOMAIN-CONTAINING PROTEIN"/>
    <property type="match status" value="1"/>
</dbReference>
<name>A0A164EDF9_9CRUS</name>
<feature type="non-terminal residue" evidence="1">
    <location>
        <position position="1"/>
    </location>
</feature>
<reference evidence="1 2" key="1">
    <citation type="submission" date="2016-03" db="EMBL/GenBank/DDBJ databases">
        <title>EvidentialGene: Evidence-directed Construction of Genes on Genomes.</title>
        <authorList>
            <person name="Gilbert D.G."/>
            <person name="Choi J.-H."/>
            <person name="Mockaitis K."/>
            <person name="Colbourne J."/>
            <person name="Pfrender M."/>
        </authorList>
    </citation>
    <scope>NUCLEOTIDE SEQUENCE [LARGE SCALE GENOMIC DNA]</scope>
    <source>
        <strain evidence="1 2">Xinb3</strain>
        <tissue evidence="1">Complete organism</tissue>
    </source>
</reference>
<accession>A0A164EDF9</accession>
<dbReference type="PANTHER" id="PTHR33845:SF1">
    <property type="entry name" value="C2H2-TYPE DOMAIN-CONTAINING PROTEIN"/>
    <property type="match status" value="1"/>
</dbReference>
<dbReference type="STRING" id="35525.A0A164EDF9"/>